<protein>
    <submittedName>
        <fullName evidence="2">Uncharacterized protein</fullName>
    </submittedName>
</protein>
<evidence type="ECO:0000313" key="2">
    <source>
        <dbReference type="EMBL" id="KAF7483047.1"/>
    </source>
</evidence>
<dbReference type="Proteomes" id="UP000662637">
    <property type="component" value="Unassembled WGS sequence"/>
</dbReference>
<proteinExistence type="predicted"/>
<evidence type="ECO:0000256" key="1">
    <source>
        <dbReference type="SAM" id="MobiDB-lite"/>
    </source>
</evidence>
<sequence>MSLGKIKLPRPGWRRGRSRRGAQSTAAAVGLEPGSRCPRRARWQHALGFPALSRGWTAEKQENGLPSLRDLLECQPWAGTSKSSQGSEAPKPDLCPWTAW</sequence>
<gene>
    <name evidence="2" type="ORF">GHT09_005568</name>
</gene>
<evidence type="ECO:0000313" key="3">
    <source>
        <dbReference type="Proteomes" id="UP000662637"/>
    </source>
</evidence>
<dbReference type="EMBL" id="WJEC01000465">
    <property type="protein sequence ID" value="KAF7483047.1"/>
    <property type="molecule type" value="Genomic_DNA"/>
</dbReference>
<accession>A0A834QR24</accession>
<dbReference type="AlphaFoldDB" id="A0A834QR24"/>
<feature type="region of interest" description="Disordered" evidence="1">
    <location>
        <begin position="76"/>
        <end position="100"/>
    </location>
</feature>
<reference evidence="2" key="1">
    <citation type="submission" date="2020-08" db="EMBL/GenBank/DDBJ databases">
        <authorList>
            <person name="Shumante A."/>
            <person name="Zimin A.V."/>
            <person name="Puiu D."/>
            <person name="Salzberg S.L."/>
        </authorList>
    </citation>
    <scope>NUCLEOTIDE SEQUENCE</scope>
    <source>
        <strain evidence="2">WC2-LM</strain>
        <tissue evidence="2">Liver</tissue>
    </source>
</reference>
<comment type="caution">
    <text evidence="2">The sequence shown here is derived from an EMBL/GenBank/DDBJ whole genome shotgun (WGS) entry which is preliminary data.</text>
</comment>
<feature type="compositionally biased region" description="Polar residues" evidence="1">
    <location>
        <begin position="78"/>
        <end position="87"/>
    </location>
</feature>
<feature type="region of interest" description="Disordered" evidence="1">
    <location>
        <begin position="1"/>
        <end position="33"/>
    </location>
</feature>
<organism evidence="2 3">
    <name type="scientific">Marmota monax</name>
    <name type="common">Woodchuck</name>
    <dbReference type="NCBI Taxonomy" id="9995"/>
    <lineage>
        <taxon>Eukaryota</taxon>
        <taxon>Metazoa</taxon>
        <taxon>Chordata</taxon>
        <taxon>Craniata</taxon>
        <taxon>Vertebrata</taxon>
        <taxon>Euteleostomi</taxon>
        <taxon>Mammalia</taxon>
        <taxon>Eutheria</taxon>
        <taxon>Euarchontoglires</taxon>
        <taxon>Glires</taxon>
        <taxon>Rodentia</taxon>
        <taxon>Sciuromorpha</taxon>
        <taxon>Sciuridae</taxon>
        <taxon>Xerinae</taxon>
        <taxon>Marmotini</taxon>
        <taxon>Marmota</taxon>
    </lineage>
</organism>
<name>A0A834QR24_MARMO</name>